<evidence type="ECO:0000256" key="3">
    <source>
        <dbReference type="SAM" id="MobiDB-lite"/>
    </source>
</evidence>
<protein>
    <recommendedName>
        <fullName evidence="6">Oxidative stress 3</fullName>
    </recommendedName>
</protein>
<evidence type="ECO:0000313" key="5">
    <source>
        <dbReference type="Proteomes" id="UP001177140"/>
    </source>
</evidence>
<keyword evidence="2" id="KW-0539">Nucleus</keyword>
<comment type="caution">
    <text evidence="4">The sequence shown here is derived from an EMBL/GenBank/DDBJ whole genome shotgun (WGS) entry which is preliminary data.</text>
</comment>
<dbReference type="GO" id="GO:0006950">
    <property type="term" value="P:response to stress"/>
    <property type="evidence" value="ECO:0007669"/>
    <property type="project" value="UniProtKB-ARBA"/>
</dbReference>
<dbReference type="PANTHER" id="PTHR33172">
    <property type="entry name" value="OS08G0516900 PROTEIN"/>
    <property type="match status" value="1"/>
</dbReference>
<feature type="compositionally biased region" description="Low complexity" evidence="3">
    <location>
        <begin position="55"/>
        <end position="77"/>
    </location>
</feature>
<gene>
    <name evidence="4" type="ORF">MKW94_005272</name>
</gene>
<evidence type="ECO:0000313" key="4">
    <source>
        <dbReference type="EMBL" id="MCL7029187.1"/>
    </source>
</evidence>
<evidence type="ECO:0008006" key="6">
    <source>
        <dbReference type="Google" id="ProtNLM"/>
    </source>
</evidence>
<proteinExistence type="predicted"/>
<dbReference type="Proteomes" id="UP001177140">
    <property type="component" value="Unassembled WGS sequence"/>
</dbReference>
<reference evidence="4" key="1">
    <citation type="submission" date="2022-03" db="EMBL/GenBank/DDBJ databases">
        <title>A functionally conserved STORR gene fusion in Papaver species that diverged 16.8 million years ago.</title>
        <authorList>
            <person name="Catania T."/>
        </authorList>
    </citation>
    <scope>NUCLEOTIDE SEQUENCE</scope>
    <source>
        <strain evidence="4">S-191538</strain>
    </source>
</reference>
<sequence>MGEMMVKSQSNFINHLSARQTAEAFPMMAAHVQRWGVMDSSSSEDELGGIDEAISSASSSFEEHSSSSGSFGSNSSAEDLQDDASSSFEAVSPAAPRLSRGPLYELSGLMNELPVKRGLSKHFQGKSQSFTSLSNVHALEDLAKRENPYKKKNMMMKSCKSYACGLDNSKSFATNNSSKMISKKGGNKGGSFSSLMGSKRNGFMSCSISPPILE</sequence>
<dbReference type="AlphaFoldDB" id="A0AA41S308"/>
<accession>A0AA41S308</accession>
<comment type="subcellular location">
    <subcellularLocation>
        <location evidence="1">Nucleus</location>
    </subcellularLocation>
</comment>
<evidence type="ECO:0000256" key="2">
    <source>
        <dbReference type="ARBA" id="ARBA00023242"/>
    </source>
</evidence>
<organism evidence="4 5">
    <name type="scientific">Papaver nudicaule</name>
    <name type="common">Iceland poppy</name>
    <dbReference type="NCBI Taxonomy" id="74823"/>
    <lineage>
        <taxon>Eukaryota</taxon>
        <taxon>Viridiplantae</taxon>
        <taxon>Streptophyta</taxon>
        <taxon>Embryophyta</taxon>
        <taxon>Tracheophyta</taxon>
        <taxon>Spermatophyta</taxon>
        <taxon>Magnoliopsida</taxon>
        <taxon>Ranunculales</taxon>
        <taxon>Papaveraceae</taxon>
        <taxon>Papaveroideae</taxon>
        <taxon>Papaver</taxon>
    </lineage>
</organism>
<dbReference type="GO" id="GO:0005634">
    <property type="term" value="C:nucleus"/>
    <property type="evidence" value="ECO:0007669"/>
    <property type="project" value="UniProtKB-SubCell"/>
</dbReference>
<name>A0AA41S308_PAPNU</name>
<keyword evidence="5" id="KW-1185">Reference proteome</keyword>
<feature type="region of interest" description="Disordered" evidence="3">
    <location>
        <begin position="40"/>
        <end position="93"/>
    </location>
</feature>
<evidence type="ECO:0000256" key="1">
    <source>
        <dbReference type="ARBA" id="ARBA00004123"/>
    </source>
</evidence>
<dbReference type="InterPro" id="IPR051992">
    <property type="entry name" value="OxStress_Response_Reg"/>
</dbReference>
<dbReference type="PANTHER" id="PTHR33172:SF29">
    <property type="entry name" value="OS06G0559400 PROTEIN"/>
    <property type="match status" value="1"/>
</dbReference>
<dbReference type="EMBL" id="JAJJMA010087614">
    <property type="protein sequence ID" value="MCL7029187.1"/>
    <property type="molecule type" value="Genomic_DNA"/>
</dbReference>